<dbReference type="PANTHER" id="PTHR47926">
    <property type="entry name" value="PENTATRICOPEPTIDE REPEAT-CONTAINING PROTEIN"/>
    <property type="match status" value="1"/>
</dbReference>
<dbReference type="NCBIfam" id="TIGR00756">
    <property type="entry name" value="PPR"/>
    <property type="match status" value="3"/>
</dbReference>
<dbReference type="GO" id="GO:0003723">
    <property type="term" value="F:RNA binding"/>
    <property type="evidence" value="ECO:0007669"/>
    <property type="project" value="InterPro"/>
</dbReference>
<accession>A0A443N1U5</accession>
<dbReference type="Gene3D" id="1.25.40.10">
    <property type="entry name" value="Tetratricopeptide repeat domain"/>
    <property type="match status" value="2"/>
</dbReference>
<feature type="repeat" description="PPR" evidence="2">
    <location>
        <begin position="109"/>
        <end position="143"/>
    </location>
</feature>
<comment type="caution">
    <text evidence="3">The sequence shown here is derived from an EMBL/GenBank/DDBJ whole genome shotgun (WGS) entry which is preliminary data.</text>
</comment>
<dbReference type="InterPro" id="IPR046960">
    <property type="entry name" value="PPR_At4g14850-like_plant"/>
</dbReference>
<feature type="repeat" description="PPR" evidence="2">
    <location>
        <begin position="243"/>
        <end position="277"/>
    </location>
</feature>
<proteinExistence type="predicted"/>
<keyword evidence="1" id="KW-0677">Repeat</keyword>
<organism evidence="3 4">
    <name type="scientific">Cinnamomum micranthum f. kanehirae</name>
    <dbReference type="NCBI Taxonomy" id="337451"/>
    <lineage>
        <taxon>Eukaryota</taxon>
        <taxon>Viridiplantae</taxon>
        <taxon>Streptophyta</taxon>
        <taxon>Embryophyta</taxon>
        <taxon>Tracheophyta</taxon>
        <taxon>Spermatophyta</taxon>
        <taxon>Magnoliopsida</taxon>
        <taxon>Magnoliidae</taxon>
        <taxon>Laurales</taxon>
        <taxon>Lauraceae</taxon>
        <taxon>Cinnamomum</taxon>
    </lineage>
</organism>
<dbReference type="InterPro" id="IPR011990">
    <property type="entry name" value="TPR-like_helical_dom_sf"/>
</dbReference>
<dbReference type="InterPro" id="IPR046848">
    <property type="entry name" value="E_motif"/>
</dbReference>
<dbReference type="AlphaFoldDB" id="A0A443N1U5"/>
<dbReference type="OrthoDB" id="185373at2759"/>
<dbReference type="FunFam" id="1.25.40.10:FF:000344">
    <property type="entry name" value="Pentatricopeptide repeat-containing protein"/>
    <property type="match status" value="1"/>
</dbReference>
<sequence length="426" mass="46747">MSSNHQRLLSLTKLLQSHVNQNRHDQTLALFHRMHASPSLSLDHFVFPLALKSCTALNLPRAGNAIHAHVAKTGLLSNPFIASALVDMHGKCVSTSSARQLFDESPQRNAVVWNAMISIYCRSNDISKALHLFEAMDVVPIASTFNLIIAALSESDDGSSRALAFYRRMWVLGVKPNLITVLALQPACVGVAALNLVKEIHGFSIRNSIYPHPHLSSGLVESYGRCGSLKNARRVFDEMLERDVVTWSTMVSAYALHGEADAAMSVFKQMESAKIRPDGVAFLGVLKACSHAGLADEALKFFELMQSNYGAEVTRDHYSCLVDVLSRAGRLHDAYEVIRGMPMEASAKAWGALLGACRNYGEVGLAEIAGRVLFEIEPENAGNFVLLSSIYASAGKFEEAERVRTEMKERCVRRMPGSSWVIDQAV</sequence>
<protein>
    <submittedName>
        <fullName evidence="3">Putative pentatricopeptide repeat-containing protein</fullName>
    </submittedName>
</protein>
<dbReference type="GO" id="GO:0009451">
    <property type="term" value="P:RNA modification"/>
    <property type="evidence" value="ECO:0007669"/>
    <property type="project" value="InterPro"/>
</dbReference>
<dbReference type="EMBL" id="QPKB01000001">
    <property type="protein sequence ID" value="RWR72497.1"/>
    <property type="molecule type" value="Genomic_DNA"/>
</dbReference>
<dbReference type="Proteomes" id="UP000283530">
    <property type="component" value="Unassembled WGS sequence"/>
</dbReference>
<dbReference type="Pfam" id="PF20431">
    <property type="entry name" value="E_motif"/>
    <property type="match status" value="1"/>
</dbReference>
<evidence type="ECO:0000256" key="1">
    <source>
        <dbReference type="ARBA" id="ARBA00022737"/>
    </source>
</evidence>
<dbReference type="STRING" id="337451.A0A443N1U5"/>
<dbReference type="Pfam" id="PF01535">
    <property type="entry name" value="PPR"/>
    <property type="match status" value="2"/>
</dbReference>
<keyword evidence="4" id="KW-1185">Reference proteome</keyword>
<evidence type="ECO:0000313" key="3">
    <source>
        <dbReference type="EMBL" id="RWR72497.1"/>
    </source>
</evidence>
<dbReference type="Pfam" id="PF13041">
    <property type="entry name" value="PPR_2"/>
    <property type="match status" value="1"/>
</dbReference>
<evidence type="ECO:0000256" key="2">
    <source>
        <dbReference type="PROSITE-ProRule" id="PRU00708"/>
    </source>
</evidence>
<dbReference type="FunFam" id="1.25.40.10:FF:000090">
    <property type="entry name" value="Pentatricopeptide repeat-containing protein, chloroplastic"/>
    <property type="match status" value="1"/>
</dbReference>
<reference evidence="3 4" key="1">
    <citation type="journal article" date="2019" name="Nat. Plants">
        <title>Stout camphor tree genome fills gaps in understanding of flowering plant genome evolution.</title>
        <authorList>
            <person name="Chaw S.M."/>
            <person name="Liu Y.C."/>
            <person name="Wu Y.W."/>
            <person name="Wang H.Y."/>
            <person name="Lin C.I."/>
            <person name="Wu C.S."/>
            <person name="Ke H.M."/>
            <person name="Chang L.Y."/>
            <person name="Hsu C.Y."/>
            <person name="Yang H.T."/>
            <person name="Sudianto E."/>
            <person name="Hsu M.H."/>
            <person name="Wu K.P."/>
            <person name="Wang L.N."/>
            <person name="Leebens-Mack J.H."/>
            <person name="Tsai I.J."/>
        </authorList>
    </citation>
    <scope>NUCLEOTIDE SEQUENCE [LARGE SCALE GENOMIC DNA]</scope>
    <source>
        <strain evidence="4">cv. Chaw 1501</strain>
        <tissue evidence="3">Young leaves</tissue>
    </source>
</reference>
<evidence type="ECO:0000313" key="4">
    <source>
        <dbReference type="Proteomes" id="UP000283530"/>
    </source>
</evidence>
<dbReference type="PANTHER" id="PTHR47926:SF426">
    <property type="entry name" value="TETRATRICOPEPTIDE-LIKE HELICAL DOMAIN SUPERFAMILY, DYW DOMAIN-CONTAINING PROTEIN"/>
    <property type="match status" value="1"/>
</dbReference>
<dbReference type="PROSITE" id="PS51375">
    <property type="entry name" value="PPR"/>
    <property type="match status" value="2"/>
</dbReference>
<name>A0A443N1U5_9MAGN</name>
<gene>
    <name evidence="3" type="ORF">CKAN_00072200</name>
</gene>
<dbReference type="SUPFAM" id="SSF48452">
    <property type="entry name" value="TPR-like"/>
    <property type="match status" value="1"/>
</dbReference>
<dbReference type="InterPro" id="IPR002885">
    <property type="entry name" value="PPR_rpt"/>
</dbReference>